<evidence type="ECO:0000313" key="1">
    <source>
        <dbReference type="EMBL" id="EKJ96626.1"/>
    </source>
</evidence>
<proteinExistence type="predicted"/>
<evidence type="ECO:0000313" key="2">
    <source>
        <dbReference type="Proteomes" id="UP000017668"/>
    </source>
</evidence>
<dbReference type="EMBL" id="AMQQ01000010">
    <property type="protein sequence ID" value="EKJ96626.1"/>
    <property type="molecule type" value="Genomic_DNA"/>
</dbReference>
<dbReference type="Proteomes" id="UP000017668">
    <property type="component" value="Unassembled WGS sequence"/>
</dbReference>
<accession>A0ABP2RVM7</accession>
<gene>
    <name evidence="1" type="ORF">C241_05957</name>
</gene>
<reference evidence="1 2" key="1">
    <citation type="journal article" date="2013" name="Genome Announc.">
        <title>Genome Sequence of Rhizobium lupini HPC(L) Isolated from Saline Desert Soil, Kutch (Gujarat).</title>
        <authorList>
            <person name="Agarwal L."/>
            <person name="Purohit H.J."/>
        </authorList>
    </citation>
    <scope>NUCLEOTIDE SEQUENCE [LARGE SCALE GENOMIC DNA]</scope>
    <source>
        <strain evidence="2">HPC(L)</strain>
    </source>
</reference>
<keyword evidence="2" id="KW-1185">Reference proteome</keyword>
<sequence length="64" mass="7300">MDQSLRPEPYTVEQLQQKYSLSISKAVDILDHCNGDRALIDKMLKRCHQKQLDAHPKSDTDGSC</sequence>
<protein>
    <submittedName>
        <fullName evidence="1">Uncharacterized protein</fullName>
    </submittedName>
</protein>
<comment type="caution">
    <text evidence="1">The sequence shown here is derived from an EMBL/GenBank/DDBJ whole genome shotgun (WGS) entry which is preliminary data.</text>
</comment>
<name>A0ABP2RVM7_RHILU</name>
<organism evidence="1 2">
    <name type="scientific">Bradyrhizobium lupini HPC(L)</name>
    <dbReference type="NCBI Taxonomy" id="1229491"/>
    <lineage>
        <taxon>Bacteria</taxon>
        <taxon>Pseudomonadati</taxon>
        <taxon>Pseudomonadota</taxon>
        <taxon>Alphaproteobacteria</taxon>
        <taxon>Hyphomicrobiales</taxon>
        <taxon>Nitrobacteraceae</taxon>
        <taxon>Bradyrhizobium</taxon>
    </lineage>
</organism>